<dbReference type="GO" id="GO:0006325">
    <property type="term" value="P:chromatin organization"/>
    <property type="evidence" value="ECO:0007669"/>
    <property type="project" value="TreeGrafter"/>
</dbReference>
<gene>
    <name evidence="2" type="ORF">EPI10_019063</name>
</gene>
<dbReference type="OrthoDB" id="68076at2759"/>
<proteinExistence type="predicted"/>
<dbReference type="Proteomes" id="UP000325315">
    <property type="component" value="Unassembled WGS sequence"/>
</dbReference>
<protein>
    <submittedName>
        <fullName evidence="2">(-)-trans-carveol dehydrogenase</fullName>
    </submittedName>
</protein>
<feature type="region of interest" description="Disordered" evidence="1">
    <location>
        <begin position="1"/>
        <end position="20"/>
    </location>
</feature>
<feature type="compositionally biased region" description="Basic residues" evidence="1">
    <location>
        <begin position="619"/>
        <end position="628"/>
    </location>
</feature>
<feature type="compositionally biased region" description="Polar residues" evidence="1">
    <location>
        <begin position="132"/>
        <end position="141"/>
    </location>
</feature>
<evidence type="ECO:0000313" key="2">
    <source>
        <dbReference type="EMBL" id="KAA3456110.1"/>
    </source>
</evidence>
<name>A0A5B6UDH0_9ROSI</name>
<keyword evidence="3" id="KW-1185">Reference proteome</keyword>
<dbReference type="PANTHER" id="PTHR21669:SF29">
    <property type="entry name" value="WOUND-RESPONSIVE FAMILY PROTEIN ISOFORM 1"/>
    <property type="match status" value="1"/>
</dbReference>
<accession>A0A5B6UDH0</accession>
<feature type="region of interest" description="Disordered" evidence="1">
    <location>
        <begin position="619"/>
        <end position="663"/>
    </location>
</feature>
<evidence type="ECO:0000256" key="1">
    <source>
        <dbReference type="SAM" id="MobiDB-lite"/>
    </source>
</evidence>
<dbReference type="PANTHER" id="PTHR21669">
    <property type="entry name" value="CAPZ-INTERACTING PROTEIN AND RELATED PROTEINS"/>
    <property type="match status" value="1"/>
</dbReference>
<feature type="region of interest" description="Disordered" evidence="1">
    <location>
        <begin position="103"/>
        <end position="142"/>
    </location>
</feature>
<dbReference type="EMBL" id="SMMG02000012">
    <property type="protein sequence ID" value="KAA3456110.1"/>
    <property type="molecule type" value="Genomic_DNA"/>
</dbReference>
<dbReference type="AlphaFoldDB" id="A0A5B6UDH0"/>
<dbReference type="GO" id="GO:0005634">
    <property type="term" value="C:nucleus"/>
    <property type="evidence" value="ECO:0007669"/>
    <property type="project" value="TreeGrafter"/>
</dbReference>
<organism evidence="2 3">
    <name type="scientific">Gossypium australe</name>
    <dbReference type="NCBI Taxonomy" id="47621"/>
    <lineage>
        <taxon>Eukaryota</taxon>
        <taxon>Viridiplantae</taxon>
        <taxon>Streptophyta</taxon>
        <taxon>Embryophyta</taxon>
        <taxon>Tracheophyta</taxon>
        <taxon>Spermatophyta</taxon>
        <taxon>Magnoliopsida</taxon>
        <taxon>eudicotyledons</taxon>
        <taxon>Gunneridae</taxon>
        <taxon>Pentapetalae</taxon>
        <taxon>rosids</taxon>
        <taxon>malvids</taxon>
        <taxon>Malvales</taxon>
        <taxon>Malvaceae</taxon>
        <taxon>Malvoideae</taxon>
        <taxon>Gossypium</taxon>
    </lineage>
</organism>
<reference evidence="3" key="1">
    <citation type="journal article" date="2019" name="Plant Biotechnol. J.">
        <title>Genome sequencing of the Australian wild diploid species Gossypium australe highlights disease resistance and delayed gland morphogenesis.</title>
        <authorList>
            <person name="Cai Y."/>
            <person name="Cai X."/>
            <person name="Wang Q."/>
            <person name="Wang P."/>
            <person name="Zhang Y."/>
            <person name="Cai C."/>
            <person name="Xu Y."/>
            <person name="Wang K."/>
            <person name="Zhou Z."/>
            <person name="Wang C."/>
            <person name="Geng S."/>
            <person name="Li B."/>
            <person name="Dong Q."/>
            <person name="Hou Y."/>
            <person name="Wang H."/>
            <person name="Ai P."/>
            <person name="Liu Z."/>
            <person name="Yi F."/>
            <person name="Sun M."/>
            <person name="An G."/>
            <person name="Cheng J."/>
            <person name="Zhang Y."/>
            <person name="Shi Q."/>
            <person name="Xie Y."/>
            <person name="Shi X."/>
            <person name="Chang Y."/>
            <person name="Huang F."/>
            <person name="Chen Y."/>
            <person name="Hong S."/>
            <person name="Mi L."/>
            <person name="Sun Q."/>
            <person name="Zhang L."/>
            <person name="Zhou B."/>
            <person name="Peng R."/>
            <person name="Zhang X."/>
            <person name="Liu F."/>
        </authorList>
    </citation>
    <scope>NUCLEOTIDE SEQUENCE [LARGE SCALE GENOMIC DNA]</scope>
    <source>
        <strain evidence="3">cv. PA1801</strain>
    </source>
</reference>
<evidence type="ECO:0000313" key="3">
    <source>
        <dbReference type="Proteomes" id="UP000325315"/>
    </source>
</evidence>
<feature type="compositionally biased region" description="Basic and acidic residues" evidence="1">
    <location>
        <begin position="118"/>
        <end position="131"/>
    </location>
</feature>
<comment type="caution">
    <text evidence="2">The sequence shown here is derived from an EMBL/GenBank/DDBJ whole genome shotgun (WGS) entry which is preliminary data.</text>
</comment>
<sequence>MEEGDKSTGVGGETSTRVSAGSTSWLFASRQRFTIELTPGETTIVSWKRLIKDAQDTSPHLTAPNTEDSLDECCRDDKSTSKQNGLLVKFDKLECTNETVLSVAQPSRKRSKNMAEAQGEKVGDHEPRVSNKDASISPSNSEDVDKYRRVIVHSNNLENNTNSLATNQKYVEKKPCKKLESPVRKLMIENEVEEISTKVEQREKTCGELPDLNLPVYLVQSEKSHSLQSKDVSNLRTKGIMLERAMRELEKVVAESRLSTMEVQDIDASSTTIKRRLPCEVKQKLAKVARLAHSSQGKISKELINKLMNILGHSVQLRTLKRNLKEMILMGLSAKQEKAYRFEQIKLEVIEMIKSQASMLGDVPTGDIQEVLGYEEKVALKKQYSMDNVIEDKICDIYDLYTQGIDEDKGTQIRKLYIEAHGIRAYLISLPLHWKAHPLSSCSAEFCRQKLRVQATHTTTRNLPFPTHRRVSTILTTTFSLALSNVLPYNFDSKLWPNGIMDKHSIKSAICRAKERRRALCEHDKVTEDRRKKSAQKMKTGVVEACSVSQFQVEQENQASASSGHVLALPCMTIYCKETLDQHLAAPLESFSVPPNSSLDISEEKNEKMTIPMLKKQMKHKNRAKKLSMKLEKGSHKSHKQAIRHPDGASHELAGPPSCGHPV</sequence>